<keyword evidence="3" id="KW-1185">Reference proteome</keyword>
<keyword evidence="1" id="KW-0472">Membrane</keyword>
<accession>A0A640VNA4</accession>
<gene>
    <name evidence="2" type="ORF">So717_03240</name>
</gene>
<dbReference type="EMBL" id="BLIV01000001">
    <property type="protein sequence ID" value="GFE48571.1"/>
    <property type="molecule type" value="Genomic_DNA"/>
</dbReference>
<protein>
    <submittedName>
        <fullName evidence="2">Uncharacterized protein</fullName>
    </submittedName>
</protein>
<organism evidence="2 3">
    <name type="scientific">Roseobacter cerasinus</name>
    <dbReference type="NCBI Taxonomy" id="2602289"/>
    <lineage>
        <taxon>Bacteria</taxon>
        <taxon>Pseudomonadati</taxon>
        <taxon>Pseudomonadota</taxon>
        <taxon>Alphaproteobacteria</taxon>
        <taxon>Rhodobacterales</taxon>
        <taxon>Roseobacteraceae</taxon>
        <taxon>Roseobacter</taxon>
    </lineage>
</organism>
<comment type="caution">
    <text evidence="2">The sequence shown here is derived from an EMBL/GenBank/DDBJ whole genome shotgun (WGS) entry which is preliminary data.</text>
</comment>
<name>A0A640VNA4_9RHOB</name>
<dbReference type="AlphaFoldDB" id="A0A640VNA4"/>
<dbReference type="Proteomes" id="UP000436522">
    <property type="component" value="Unassembled WGS sequence"/>
</dbReference>
<evidence type="ECO:0000313" key="2">
    <source>
        <dbReference type="EMBL" id="GFE48571.1"/>
    </source>
</evidence>
<evidence type="ECO:0000313" key="3">
    <source>
        <dbReference type="Proteomes" id="UP000436522"/>
    </source>
</evidence>
<proteinExistence type="predicted"/>
<evidence type="ECO:0000256" key="1">
    <source>
        <dbReference type="SAM" id="Phobius"/>
    </source>
</evidence>
<feature type="transmembrane region" description="Helical" evidence="1">
    <location>
        <begin position="16"/>
        <end position="40"/>
    </location>
</feature>
<keyword evidence="1" id="KW-0812">Transmembrane</keyword>
<reference evidence="2 3" key="1">
    <citation type="submission" date="2019-12" db="EMBL/GenBank/DDBJ databases">
        <title>Roseobacter cerasinus sp. nov., isolated from seawater around aquaculture.</title>
        <authorList>
            <person name="Muramatsu S."/>
            <person name="Takabe Y."/>
            <person name="Mori K."/>
            <person name="Takaichi S."/>
            <person name="Hanada S."/>
        </authorList>
    </citation>
    <scope>NUCLEOTIDE SEQUENCE [LARGE SCALE GENOMIC DNA]</scope>
    <source>
        <strain evidence="2 3">AI77</strain>
    </source>
</reference>
<sequence length="62" mass="6334">MSAPDTNIERQAERHWVSITGICVALTLGVVIGLGLASVIDLNGPQVSATDAQINGTVTSGD</sequence>
<keyword evidence="1" id="KW-1133">Transmembrane helix</keyword>
<dbReference type="RefSeq" id="WP_238840596.1">
    <property type="nucleotide sequence ID" value="NZ_BLIV01000001.1"/>
</dbReference>